<evidence type="ECO:0000256" key="1">
    <source>
        <dbReference type="ARBA" id="ARBA00007626"/>
    </source>
</evidence>
<dbReference type="InterPro" id="IPR033443">
    <property type="entry name" value="PROP1-like_PPR_dom"/>
</dbReference>
<keyword evidence="6" id="KW-1185">Reference proteome</keyword>
<comment type="caution">
    <text evidence="5">The sequence shown here is derived from an EMBL/GenBank/DDBJ whole genome shotgun (WGS) entry which is preliminary data.</text>
</comment>
<dbReference type="PROSITE" id="PS51375">
    <property type="entry name" value="PPR"/>
    <property type="match status" value="6"/>
</dbReference>
<dbReference type="NCBIfam" id="TIGR00756">
    <property type="entry name" value="PPR"/>
    <property type="match status" value="4"/>
</dbReference>
<comment type="similarity">
    <text evidence="1">Belongs to the PPR family. P subfamily.</text>
</comment>
<feature type="repeat" description="PPR" evidence="3">
    <location>
        <begin position="272"/>
        <end position="306"/>
    </location>
</feature>
<gene>
    <name evidence="5" type="ORF">POM88_003000</name>
</gene>
<feature type="repeat" description="PPR" evidence="3">
    <location>
        <begin position="237"/>
        <end position="271"/>
    </location>
</feature>
<feature type="repeat" description="PPR" evidence="3">
    <location>
        <begin position="167"/>
        <end position="201"/>
    </location>
</feature>
<feature type="repeat" description="PPR" evidence="3">
    <location>
        <begin position="202"/>
        <end position="236"/>
    </location>
</feature>
<dbReference type="Gene3D" id="1.25.40.10">
    <property type="entry name" value="Tetratricopeptide repeat domain"/>
    <property type="match status" value="4"/>
</dbReference>
<dbReference type="PANTHER" id="PTHR46128">
    <property type="entry name" value="MITOCHONDRIAL GROUP I INTRON SPLICING FACTOR CCM1"/>
    <property type="match status" value="1"/>
</dbReference>
<evidence type="ECO:0000259" key="4">
    <source>
        <dbReference type="Pfam" id="PF17177"/>
    </source>
</evidence>
<dbReference type="EMBL" id="JAUIZM010000001">
    <property type="protein sequence ID" value="KAK1403395.1"/>
    <property type="molecule type" value="Genomic_DNA"/>
</dbReference>
<evidence type="ECO:0000313" key="6">
    <source>
        <dbReference type="Proteomes" id="UP001237642"/>
    </source>
</evidence>
<dbReference type="Pfam" id="PF01535">
    <property type="entry name" value="PPR"/>
    <property type="match status" value="1"/>
</dbReference>
<sequence length="416" mass="48265">MYHITTSRSSHFKLSRIFTQFPLKSHSLCSLSVENVELAQRTAPESLNDKETIKQRSPRVPEFDNQIVYNVLHSARNSEHALRFFRWVERSGLFKHDRETHYKIIEVLGQASKFNHARCILLEMPKKGLEWDEDLFVLLIDSYGKVGIVQESVKLFNRMEELGVERTNKSYDTLFKVIMRRGRYMMGKRYFNKMLSEGLVPTVHTYNVLIWGFFLSLRVETANRFFEDMKSREIMPNAVTYNTMINGYCRVKKVDEAEKYFVEMKERNINPSVITYTTMIKGYVGNGKVDQGLRLLEEMKSCGIKPNAITYSTLLLGLCDYEHMSEARTNLKEMTEKHISPTDDSIFLRLMSSQCKVGDLDAALDVLKAMLRLSIPTEAGHYSLLLEHFCKAGVYDRVEKLLDKLIEKEIILGQQS</sequence>
<name>A0AAD8N6G9_9APIA</name>
<feature type="repeat" description="PPR" evidence="3">
    <location>
        <begin position="307"/>
        <end position="341"/>
    </location>
</feature>
<organism evidence="5 6">
    <name type="scientific">Heracleum sosnowskyi</name>
    <dbReference type="NCBI Taxonomy" id="360622"/>
    <lineage>
        <taxon>Eukaryota</taxon>
        <taxon>Viridiplantae</taxon>
        <taxon>Streptophyta</taxon>
        <taxon>Embryophyta</taxon>
        <taxon>Tracheophyta</taxon>
        <taxon>Spermatophyta</taxon>
        <taxon>Magnoliopsida</taxon>
        <taxon>eudicotyledons</taxon>
        <taxon>Gunneridae</taxon>
        <taxon>Pentapetalae</taxon>
        <taxon>asterids</taxon>
        <taxon>campanulids</taxon>
        <taxon>Apiales</taxon>
        <taxon>Apiaceae</taxon>
        <taxon>Apioideae</taxon>
        <taxon>apioid superclade</taxon>
        <taxon>Tordylieae</taxon>
        <taxon>Tordyliinae</taxon>
        <taxon>Heracleum</taxon>
    </lineage>
</organism>
<protein>
    <submittedName>
        <fullName evidence="5">Pentatricopeptide repeat-containing protein</fullName>
    </submittedName>
</protein>
<proteinExistence type="inferred from homology"/>
<dbReference type="InterPro" id="IPR011990">
    <property type="entry name" value="TPR-like_helical_dom_sf"/>
</dbReference>
<dbReference type="InterPro" id="IPR002885">
    <property type="entry name" value="PPR_rpt"/>
</dbReference>
<evidence type="ECO:0000256" key="2">
    <source>
        <dbReference type="ARBA" id="ARBA00022737"/>
    </source>
</evidence>
<dbReference type="Pfam" id="PF13041">
    <property type="entry name" value="PPR_2"/>
    <property type="match status" value="2"/>
</dbReference>
<dbReference type="Proteomes" id="UP001237642">
    <property type="component" value="Unassembled WGS sequence"/>
</dbReference>
<reference evidence="5" key="2">
    <citation type="submission" date="2023-05" db="EMBL/GenBank/DDBJ databases">
        <authorList>
            <person name="Schelkunov M.I."/>
        </authorList>
    </citation>
    <scope>NUCLEOTIDE SEQUENCE</scope>
    <source>
        <strain evidence="5">Hsosn_3</strain>
        <tissue evidence="5">Leaf</tissue>
    </source>
</reference>
<dbReference type="InterPro" id="IPR050872">
    <property type="entry name" value="PPR_P_subfamily"/>
</dbReference>
<dbReference type="AlphaFoldDB" id="A0AAD8N6G9"/>
<accession>A0AAD8N6G9</accession>
<reference evidence="5" key="1">
    <citation type="submission" date="2023-02" db="EMBL/GenBank/DDBJ databases">
        <title>Genome of toxic invasive species Heracleum sosnowskyi carries increased number of genes despite the absence of recent whole-genome duplications.</title>
        <authorList>
            <person name="Schelkunov M."/>
            <person name="Shtratnikova V."/>
            <person name="Makarenko M."/>
            <person name="Klepikova A."/>
            <person name="Omelchenko D."/>
            <person name="Novikova G."/>
            <person name="Obukhova E."/>
            <person name="Bogdanov V."/>
            <person name="Penin A."/>
            <person name="Logacheva M."/>
        </authorList>
    </citation>
    <scope>NUCLEOTIDE SEQUENCE</scope>
    <source>
        <strain evidence="5">Hsosn_3</strain>
        <tissue evidence="5">Leaf</tissue>
    </source>
</reference>
<dbReference type="PANTHER" id="PTHR46128:SF211">
    <property type="entry name" value="PENTACOTRIPEPTIDE-REPEAT REGION OF PRORP DOMAIN-CONTAINING PROTEIN"/>
    <property type="match status" value="1"/>
</dbReference>
<feature type="repeat" description="PPR" evidence="3">
    <location>
        <begin position="132"/>
        <end position="166"/>
    </location>
</feature>
<evidence type="ECO:0000256" key="3">
    <source>
        <dbReference type="PROSITE-ProRule" id="PRU00708"/>
    </source>
</evidence>
<evidence type="ECO:0000313" key="5">
    <source>
        <dbReference type="EMBL" id="KAK1403395.1"/>
    </source>
</evidence>
<keyword evidence="2" id="KW-0677">Repeat</keyword>
<feature type="domain" description="PROP1-like PPR" evidence="4">
    <location>
        <begin position="290"/>
        <end position="407"/>
    </location>
</feature>
<dbReference type="Pfam" id="PF17177">
    <property type="entry name" value="PPR_long"/>
    <property type="match status" value="1"/>
</dbReference>